<comment type="similarity">
    <text evidence="1">Belongs to the short-chain dehydrogenases/reductases (SDR) family.</text>
</comment>
<comment type="caution">
    <text evidence="3">The sequence shown here is derived from an EMBL/GenBank/DDBJ whole genome shotgun (WGS) entry which is preliminary data.</text>
</comment>
<evidence type="ECO:0000313" key="3">
    <source>
        <dbReference type="EMBL" id="KAL2276501.1"/>
    </source>
</evidence>
<gene>
    <name evidence="3" type="ORF">FJTKL_00815</name>
</gene>
<keyword evidence="2" id="KW-0560">Oxidoreductase</keyword>
<evidence type="ECO:0000313" key="4">
    <source>
        <dbReference type="Proteomes" id="UP001600888"/>
    </source>
</evidence>
<dbReference type="Gene3D" id="3.40.50.720">
    <property type="entry name" value="NAD(P)-binding Rossmann-like Domain"/>
    <property type="match status" value="1"/>
</dbReference>
<proteinExistence type="inferred from homology"/>
<dbReference type="SUPFAM" id="SSF51735">
    <property type="entry name" value="NAD(P)-binding Rossmann-fold domains"/>
    <property type="match status" value="1"/>
</dbReference>
<dbReference type="PANTHER" id="PTHR42901:SF1">
    <property type="entry name" value="ALCOHOL DEHYDROGENASE"/>
    <property type="match status" value="1"/>
</dbReference>
<keyword evidence="4" id="KW-1185">Reference proteome</keyword>
<dbReference type="Proteomes" id="UP001600888">
    <property type="component" value="Unassembled WGS sequence"/>
</dbReference>
<reference evidence="3 4" key="1">
    <citation type="submission" date="2024-03" db="EMBL/GenBank/DDBJ databases">
        <title>A high-quality draft genome sequence of Diaporthe vaccinii, a causative agent of upright dieback and viscid rot disease in cranberry plants.</title>
        <authorList>
            <person name="Sarrasin M."/>
            <person name="Lang B.F."/>
            <person name="Burger G."/>
        </authorList>
    </citation>
    <scope>NUCLEOTIDE SEQUENCE [LARGE SCALE GENOMIC DNA]</scope>
    <source>
        <strain evidence="3 4">IS7</strain>
    </source>
</reference>
<dbReference type="EMBL" id="JBAWTH010000112">
    <property type="protein sequence ID" value="KAL2276501.1"/>
    <property type="molecule type" value="Genomic_DNA"/>
</dbReference>
<dbReference type="PRINTS" id="PR00081">
    <property type="entry name" value="GDHRDH"/>
</dbReference>
<sequence length="321" mass="34623">MSGNILQTPYRIYHRRSYAAIDPTRPALSTRSKSAVVTGAGSGIGASIAVSLAKSAVSYIALIGRREHALLKTKLAVEAVSNSTKVYIYAVDITNLTAVDTVLDSFARNCASGTIDIVVANAGSLGPLSSIRDANPVEWWDGFEINIKGNFNLVHAFLKRANETSAIIHLSSGAIHGPYFPNESSYCASKSGAVKLFEYVHHENPDMFVLCLQPGLVAKTGMSSGFENIAKGMEMDIASLPWDDGKSKPLREGQLIHLLTGLSGLAELPGDFVVWAVSPEARFLNGRFVWVNWDVDELKNDRDEILSNPHKFTLGLVGSCG</sequence>
<dbReference type="InterPro" id="IPR036291">
    <property type="entry name" value="NAD(P)-bd_dom_sf"/>
</dbReference>
<dbReference type="PANTHER" id="PTHR42901">
    <property type="entry name" value="ALCOHOL DEHYDROGENASE"/>
    <property type="match status" value="1"/>
</dbReference>
<dbReference type="InterPro" id="IPR002347">
    <property type="entry name" value="SDR_fam"/>
</dbReference>
<dbReference type="Pfam" id="PF00106">
    <property type="entry name" value="adh_short"/>
    <property type="match status" value="1"/>
</dbReference>
<name>A0ABR4E241_9PEZI</name>
<evidence type="ECO:0000256" key="1">
    <source>
        <dbReference type="ARBA" id="ARBA00006484"/>
    </source>
</evidence>
<protein>
    <submittedName>
        <fullName evidence="3">Uncharacterized protein</fullName>
    </submittedName>
</protein>
<accession>A0ABR4E241</accession>
<dbReference type="CDD" id="cd05233">
    <property type="entry name" value="SDR_c"/>
    <property type="match status" value="1"/>
</dbReference>
<organism evidence="3 4">
    <name type="scientific">Diaporthe vaccinii</name>
    <dbReference type="NCBI Taxonomy" id="105482"/>
    <lineage>
        <taxon>Eukaryota</taxon>
        <taxon>Fungi</taxon>
        <taxon>Dikarya</taxon>
        <taxon>Ascomycota</taxon>
        <taxon>Pezizomycotina</taxon>
        <taxon>Sordariomycetes</taxon>
        <taxon>Sordariomycetidae</taxon>
        <taxon>Diaporthales</taxon>
        <taxon>Diaporthaceae</taxon>
        <taxon>Diaporthe</taxon>
        <taxon>Diaporthe eres species complex</taxon>
    </lineage>
</organism>
<evidence type="ECO:0000256" key="2">
    <source>
        <dbReference type="ARBA" id="ARBA00023002"/>
    </source>
</evidence>